<sequence length="376" mass="42803">MSRTQLHEDIAKLLQVKMQENNIECQWIADANGVRCKITIENDEEAEKIFQQISTVLGEAGSSDQLNLVSKVPRAYGADYKPAAIINVLEKIGEPQKAKEYRGKISEENQQVALKLSELMKENKVQWKASIDGVFCTHIQQVSTTDYDNQGREAGKEAFEDTLKKFRDHLPEEDRIPWPHIETELGIKARNDFQIGKVKVDAGYNSGEALEHLNERLDKALLAKQTQASTSKTEGLPLKQDDVTCKTIKSALMDMKQGSPSTDLFKKDLLTKIEDFCKEHPKVDGLQQIYVKISMSRWSSENAHETLTKLIDLAQWKKSDSNFTKGFHNIIRGRDPKVEQFYQKLAALDPNDTQQVNQFMEYLDNNKPGKEPSYKI</sequence>
<dbReference type="PATRIC" id="fig|28084.5.peg.1998"/>
<dbReference type="STRING" id="28084.Lche_1840"/>
<name>A0A0W0S891_9GAMM</name>
<dbReference type="EMBL" id="LNXW01000013">
    <property type="protein sequence ID" value="KTC79820.1"/>
    <property type="molecule type" value="Genomic_DNA"/>
</dbReference>
<dbReference type="AlphaFoldDB" id="A0A0W0S891"/>
<evidence type="ECO:0000313" key="2">
    <source>
        <dbReference type="Proteomes" id="UP000054921"/>
    </source>
</evidence>
<gene>
    <name evidence="1" type="ORF">Lche_1840</name>
</gene>
<protein>
    <submittedName>
        <fullName evidence="1">Uncharacterized protein</fullName>
    </submittedName>
</protein>
<dbReference type="RefSeq" id="WP_058387769.1">
    <property type="nucleotide sequence ID" value="NZ_LNXW01000013.1"/>
</dbReference>
<reference evidence="1 2" key="1">
    <citation type="submission" date="2015-11" db="EMBL/GenBank/DDBJ databases">
        <title>Genomic analysis of 38 Legionella species identifies large and diverse effector repertoires.</title>
        <authorList>
            <person name="Burstein D."/>
            <person name="Amaro F."/>
            <person name="Zusman T."/>
            <person name="Lifshitz Z."/>
            <person name="Cohen O."/>
            <person name="Gilbert J.A."/>
            <person name="Pupko T."/>
            <person name="Shuman H.A."/>
            <person name="Segal G."/>
        </authorList>
    </citation>
    <scope>NUCLEOTIDE SEQUENCE [LARGE SCALE GENOMIC DNA]</scope>
    <source>
        <strain evidence="1 2">ORW</strain>
    </source>
</reference>
<dbReference type="Proteomes" id="UP000054921">
    <property type="component" value="Unassembled WGS sequence"/>
</dbReference>
<accession>A0A0W0S891</accession>
<organism evidence="1 2">
    <name type="scientific">Legionella cherrii</name>
    <dbReference type="NCBI Taxonomy" id="28084"/>
    <lineage>
        <taxon>Bacteria</taxon>
        <taxon>Pseudomonadati</taxon>
        <taxon>Pseudomonadota</taxon>
        <taxon>Gammaproteobacteria</taxon>
        <taxon>Legionellales</taxon>
        <taxon>Legionellaceae</taxon>
        <taxon>Legionella</taxon>
    </lineage>
</organism>
<comment type="caution">
    <text evidence="1">The sequence shown here is derived from an EMBL/GenBank/DDBJ whole genome shotgun (WGS) entry which is preliminary data.</text>
</comment>
<evidence type="ECO:0000313" key="1">
    <source>
        <dbReference type="EMBL" id="KTC79820.1"/>
    </source>
</evidence>
<proteinExistence type="predicted"/>